<keyword evidence="2 4" id="KW-0479">Metal-binding</keyword>
<evidence type="ECO:0000259" key="6">
    <source>
        <dbReference type="PROSITE" id="PS51007"/>
    </source>
</evidence>
<organism evidence="7 8">
    <name type="scientific">Lutimonas vermicola</name>
    <dbReference type="NCBI Taxonomy" id="414288"/>
    <lineage>
        <taxon>Bacteria</taxon>
        <taxon>Pseudomonadati</taxon>
        <taxon>Bacteroidota</taxon>
        <taxon>Flavobacteriia</taxon>
        <taxon>Flavobacteriales</taxon>
        <taxon>Flavobacteriaceae</taxon>
        <taxon>Lutimonas</taxon>
    </lineage>
</organism>
<dbReference type="PROSITE" id="PS51257">
    <property type="entry name" value="PROKAR_LIPOPROTEIN"/>
    <property type="match status" value="1"/>
</dbReference>
<dbReference type="PROSITE" id="PS51007">
    <property type="entry name" value="CYTC"/>
    <property type="match status" value="1"/>
</dbReference>
<evidence type="ECO:0000256" key="1">
    <source>
        <dbReference type="ARBA" id="ARBA00022617"/>
    </source>
</evidence>
<keyword evidence="3 4" id="KW-0408">Iron</keyword>
<comment type="caution">
    <text evidence="7">The sequence shown here is derived from an EMBL/GenBank/DDBJ whole genome shotgun (WGS) entry which is preliminary data.</text>
</comment>
<name>A0ABU9L197_9FLAO</name>
<keyword evidence="1 4" id="KW-0349">Heme</keyword>
<evidence type="ECO:0000313" key="8">
    <source>
        <dbReference type="Proteomes" id="UP001474120"/>
    </source>
</evidence>
<keyword evidence="8" id="KW-1185">Reference proteome</keyword>
<dbReference type="Proteomes" id="UP001474120">
    <property type="component" value="Unassembled WGS sequence"/>
</dbReference>
<gene>
    <name evidence="7" type="ORF">AABB81_09925</name>
</gene>
<dbReference type="Gene3D" id="1.10.760.10">
    <property type="entry name" value="Cytochrome c-like domain"/>
    <property type="match status" value="1"/>
</dbReference>
<feature type="region of interest" description="Disordered" evidence="5">
    <location>
        <begin position="22"/>
        <end position="47"/>
    </location>
</feature>
<proteinExistence type="predicted"/>
<dbReference type="SUPFAM" id="SSF46626">
    <property type="entry name" value="Cytochrome c"/>
    <property type="match status" value="1"/>
</dbReference>
<evidence type="ECO:0000256" key="5">
    <source>
        <dbReference type="SAM" id="MobiDB-lite"/>
    </source>
</evidence>
<dbReference type="Pfam" id="PF00034">
    <property type="entry name" value="Cytochrom_C"/>
    <property type="match status" value="1"/>
</dbReference>
<dbReference type="InterPro" id="IPR036909">
    <property type="entry name" value="Cyt_c-like_dom_sf"/>
</dbReference>
<protein>
    <submittedName>
        <fullName evidence="7">Cytochrome c</fullName>
    </submittedName>
</protein>
<evidence type="ECO:0000256" key="3">
    <source>
        <dbReference type="ARBA" id="ARBA00023004"/>
    </source>
</evidence>
<sequence length="155" mass="16786">MKLNFIIVMAIAFFMASCGGDKPKSEAPVSEPLKEVEAETSSADPMANKGIGPISTVSLGDIDQAMVTEGETVFKAKCSACHKISKKFVGPALKGVTGRRSPEWIMNMIMNPEEMIQKDPIAIRLLAEANGAPMANQNITKDEARAILEYLRTKN</sequence>
<feature type="domain" description="Cytochrome c" evidence="6">
    <location>
        <begin position="65"/>
        <end position="155"/>
    </location>
</feature>
<reference evidence="7 8" key="1">
    <citation type="submission" date="2024-04" db="EMBL/GenBank/DDBJ databases">
        <title>whole genome sequencing of Lutimonas vermicola strain IMCC1616.</title>
        <authorList>
            <person name="Bae S.S."/>
        </authorList>
    </citation>
    <scope>NUCLEOTIDE SEQUENCE [LARGE SCALE GENOMIC DNA]</scope>
    <source>
        <strain evidence="7 8">IMCC1616</strain>
    </source>
</reference>
<dbReference type="RefSeq" id="WP_342160281.1">
    <property type="nucleotide sequence ID" value="NZ_JBCDNA010000002.1"/>
</dbReference>
<evidence type="ECO:0000256" key="2">
    <source>
        <dbReference type="ARBA" id="ARBA00022723"/>
    </source>
</evidence>
<evidence type="ECO:0000256" key="4">
    <source>
        <dbReference type="PROSITE-ProRule" id="PRU00433"/>
    </source>
</evidence>
<evidence type="ECO:0000313" key="7">
    <source>
        <dbReference type="EMBL" id="MEL4456213.1"/>
    </source>
</evidence>
<accession>A0ABU9L197</accession>
<dbReference type="EMBL" id="JBCDNA010000002">
    <property type="protein sequence ID" value="MEL4456213.1"/>
    <property type="molecule type" value="Genomic_DNA"/>
</dbReference>
<dbReference type="InterPro" id="IPR009056">
    <property type="entry name" value="Cyt_c-like_dom"/>
</dbReference>